<evidence type="ECO:0000313" key="8">
    <source>
        <dbReference type="Proteomes" id="UP000311382"/>
    </source>
</evidence>
<evidence type="ECO:0000259" key="5">
    <source>
        <dbReference type="Pfam" id="PF03070"/>
    </source>
</evidence>
<protein>
    <submittedName>
        <fullName evidence="7">Phosphomethylpyrimidine kinase-domain-containing protein</fullName>
    </submittedName>
</protein>
<dbReference type="Gene3D" id="1.20.910.10">
    <property type="entry name" value="Heme oxygenase-like"/>
    <property type="match status" value="1"/>
</dbReference>
<name>A0A5C5FMX2_9BASI</name>
<dbReference type="CDD" id="cd19367">
    <property type="entry name" value="TenA_C_ScTHI20-like"/>
    <property type="match status" value="1"/>
</dbReference>
<dbReference type="SUPFAM" id="SSF48613">
    <property type="entry name" value="Heme oxygenase-like"/>
    <property type="match status" value="1"/>
</dbReference>
<dbReference type="EMBL" id="SOZI01000150">
    <property type="protein sequence ID" value="TNY18207.1"/>
    <property type="molecule type" value="Genomic_DNA"/>
</dbReference>
<evidence type="ECO:0000256" key="4">
    <source>
        <dbReference type="ARBA" id="ARBA00022840"/>
    </source>
</evidence>
<keyword evidence="8" id="KW-1185">Reference proteome</keyword>
<dbReference type="PANTHER" id="PTHR20858:SF17">
    <property type="entry name" value="HYDROXYMETHYLPYRIMIDINE_PHOSPHOMETHYLPYRIMIDINE KINASE THI20-RELATED"/>
    <property type="match status" value="1"/>
</dbReference>
<keyword evidence="4" id="KW-0067">ATP-binding</keyword>
<evidence type="ECO:0000259" key="6">
    <source>
        <dbReference type="Pfam" id="PF08543"/>
    </source>
</evidence>
<organism evidence="7 8">
    <name type="scientific">Rhodotorula diobovata</name>
    <dbReference type="NCBI Taxonomy" id="5288"/>
    <lineage>
        <taxon>Eukaryota</taxon>
        <taxon>Fungi</taxon>
        <taxon>Dikarya</taxon>
        <taxon>Basidiomycota</taxon>
        <taxon>Pucciniomycotina</taxon>
        <taxon>Microbotryomycetes</taxon>
        <taxon>Sporidiobolales</taxon>
        <taxon>Sporidiobolaceae</taxon>
        <taxon>Rhodotorula</taxon>
    </lineage>
</organism>
<dbReference type="SUPFAM" id="SSF53613">
    <property type="entry name" value="Ribokinase-like"/>
    <property type="match status" value="1"/>
</dbReference>
<keyword evidence="2" id="KW-0547">Nucleotide-binding</keyword>
<evidence type="ECO:0000256" key="2">
    <source>
        <dbReference type="ARBA" id="ARBA00022741"/>
    </source>
</evidence>
<dbReference type="FunFam" id="3.40.1190.20:FF:000003">
    <property type="entry name" value="Phosphomethylpyrimidine kinase ThiD"/>
    <property type="match status" value="1"/>
</dbReference>
<dbReference type="InterPro" id="IPR013749">
    <property type="entry name" value="PM/HMP-P_kinase-1"/>
</dbReference>
<evidence type="ECO:0000256" key="1">
    <source>
        <dbReference type="ARBA" id="ARBA00022679"/>
    </source>
</evidence>
<accession>A0A5C5FMX2</accession>
<comment type="caution">
    <text evidence="7">The sequence shown here is derived from an EMBL/GenBank/DDBJ whole genome shotgun (WGS) entry which is preliminary data.</text>
</comment>
<dbReference type="Pfam" id="PF03070">
    <property type="entry name" value="TENA_THI-4"/>
    <property type="match status" value="1"/>
</dbReference>
<dbReference type="GO" id="GO:0008972">
    <property type="term" value="F:phosphomethylpyrimidine kinase activity"/>
    <property type="evidence" value="ECO:0007669"/>
    <property type="project" value="InterPro"/>
</dbReference>
<evidence type="ECO:0000313" key="7">
    <source>
        <dbReference type="EMBL" id="TNY18207.1"/>
    </source>
</evidence>
<dbReference type="OrthoDB" id="10028886at2759"/>
<dbReference type="NCBIfam" id="TIGR00097">
    <property type="entry name" value="HMP-P_kinase"/>
    <property type="match status" value="1"/>
</dbReference>
<dbReference type="InterPro" id="IPR016084">
    <property type="entry name" value="Haem_Oase-like_multi-hlx"/>
</dbReference>
<sequence length="536" mass="57568">MSLRTVLTIAGSDSGAGAGIQADLKTIAAHHCYGTSVITAITAQNTLGVQSVEGISPGMVAAQIDSVLDDIGADAIKTGMLFGEETIRAVVRSLEKRYGKAAQGGRDAAKLVLDPVCVSTSGHSLLPLDAVDSLRTELLPWATVVTPNIPEAEFLCGWNKGSIETVDDMKRCAAELAKKGVRWVYLKGGHMPLPKGDNGEKVVVDLLLDGESGEASMEERRFLDVKNTHGTGCTLAAAVASGLAHGKTVADAVSDAGDYVAAAIAASYPVGRGAGPVNHFHSLMPRSLPLPNHHSPTPFTDYLIRASGDAWTRYVNHEFPNSLAAGTAKLEAFLHFIQQDYHFLKQYARSNSLAAYKTEDMALMAGSNLIVDDVIKETEMHVKYCETYGISRDQLQAVPESVTNIAYTRYVLDVSARGDLLDARVVTAPCLIGYGHVGARLLSSTPGVTVNSNPDLNPYWGWIREYGGEWYQGCVKSGIELLEQTLAKSPVSAQRLDELARIFTKATELEIAFWDAAVEAGKKTRDEVMRHEGLPV</sequence>
<dbReference type="PANTHER" id="PTHR20858">
    <property type="entry name" value="PHOSPHOMETHYLPYRIMIDINE KINASE"/>
    <property type="match status" value="1"/>
</dbReference>
<evidence type="ECO:0000256" key="3">
    <source>
        <dbReference type="ARBA" id="ARBA00022777"/>
    </source>
</evidence>
<gene>
    <name evidence="7" type="ORF">DMC30DRAFT_449035</name>
</gene>
<dbReference type="GO" id="GO:0009228">
    <property type="term" value="P:thiamine biosynthetic process"/>
    <property type="evidence" value="ECO:0007669"/>
    <property type="project" value="InterPro"/>
</dbReference>
<dbReference type="InterPro" id="IPR004305">
    <property type="entry name" value="Thiaminase-2/PQQC"/>
</dbReference>
<dbReference type="GO" id="GO:0005829">
    <property type="term" value="C:cytosol"/>
    <property type="evidence" value="ECO:0007669"/>
    <property type="project" value="TreeGrafter"/>
</dbReference>
<feature type="domain" description="Thiaminase-2/PQQC" evidence="5">
    <location>
        <begin position="310"/>
        <end position="519"/>
    </location>
</feature>
<dbReference type="CDD" id="cd01169">
    <property type="entry name" value="HMPP_kinase"/>
    <property type="match status" value="1"/>
</dbReference>
<dbReference type="InterPro" id="IPR004399">
    <property type="entry name" value="HMP/HMP-P_kinase_dom"/>
</dbReference>
<dbReference type="STRING" id="5288.A0A5C5FMX2"/>
<dbReference type="Gene3D" id="3.40.1190.20">
    <property type="match status" value="1"/>
</dbReference>
<proteinExistence type="predicted"/>
<keyword evidence="1" id="KW-0808">Transferase</keyword>
<dbReference type="AlphaFoldDB" id="A0A5C5FMX2"/>
<dbReference type="GO" id="GO:0008902">
    <property type="term" value="F:hydroxymethylpyrimidine kinase activity"/>
    <property type="evidence" value="ECO:0007669"/>
    <property type="project" value="TreeGrafter"/>
</dbReference>
<dbReference type="InterPro" id="IPR029056">
    <property type="entry name" value="Ribokinase-like"/>
</dbReference>
<dbReference type="GO" id="GO:0005524">
    <property type="term" value="F:ATP binding"/>
    <property type="evidence" value="ECO:0007669"/>
    <property type="project" value="UniProtKB-KW"/>
</dbReference>
<feature type="domain" description="Pyridoxamine kinase/Phosphomethylpyrimidine kinase" evidence="6">
    <location>
        <begin position="13"/>
        <end position="278"/>
    </location>
</feature>
<reference evidence="7 8" key="1">
    <citation type="submission" date="2019-03" db="EMBL/GenBank/DDBJ databases">
        <title>Rhodosporidium diobovatum UCD-FST 08-225 genome sequencing, assembly, and annotation.</title>
        <authorList>
            <person name="Fakankun I.U."/>
            <person name="Fristensky B."/>
            <person name="Levin D.B."/>
        </authorList>
    </citation>
    <scope>NUCLEOTIDE SEQUENCE [LARGE SCALE GENOMIC DNA]</scope>
    <source>
        <strain evidence="7 8">UCD-FST 08-225</strain>
    </source>
</reference>
<dbReference type="Pfam" id="PF08543">
    <property type="entry name" value="Phos_pyr_kin"/>
    <property type="match status" value="1"/>
</dbReference>
<keyword evidence="3 7" id="KW-0418">Kinase</keyword>
<dbReference type="Proteomes" id="UP000311382">
    <property type="component" value="Unassembled WGS sequence"/>
</dbReference>